<dbReference type="PROSITE" id="PS51447">
    <property type="entry name" value="FDX_ACB"/>
    <property type="match status" value="1"/>
</dbReference>
<feature type="binding site" evidence="15">
    <location>
        <position position="444"/>
    </location>
    <ligand>
        <name>Mg(2+)</name>
        <dbReference type="ChEBI" id="CHEBI:18420"/>
        <note>shared with alpha subunit</note>
    </ligand>
</feature>
<comment type="subunit">
    <text evidence="3 15">Tetramer of two alpha and two beta subunits.</text>
</comment>
<evidence type="ECO:0000256" key="6">
    <source>
        <dbReference type="ARBA" id="ARBA00022598"/>
    </source>
</evidence>
<evidence type="ECO:0000256" key="1">
    <source>
        <dbReference type="ARBA" id="ARBA00004496"/>
    </source>
</evidence>
<dbReference type="EC" id="6.1.1.20" evidence="15"/>
<keyword evidence="13 15" id="KW-0030">Aminoacyl-tRNA synthetase</keyword>
<dbReference type="SUPFAM" id="SSF46955">
    <property type="entry name" value="Putative DNA-binding domain"/>
    <property type="match status" value="1"/>
</dbReference>
<evidence type="ECO:0000256" key="15">
    <source>
        <dbReference type="HAMAP-Rule" id="MF_00283"/>
    </source>
</evidence>
<evidence type="ECO:0000256" key="14">
    <source>
        <dbReference type="ARBA" id="ARBA00049255"/>
    </source>
</evidence>
<keyword evidence="9 15" id="KW-0067">ATP-binding</keyword>
<dbReference type="InterPro" id="IPR004532">
    <property type="entry name" value="Phe-tRNA-ligase_IIc_bsu_bact"/>
</dbReference>
<accession>A0ABZ3HDU9</accession>
<feature type="binding site" evidence="15">
    <location>
        <position position="453"/>
    </location>
    <ligand>
        <name>Mg(2+)</name>
        <dbReference type="ChEBI" id="CHEBI:18420"/>
        <note>shared with alpha subunit</note>
    </ligand>
</feature>
<keyword evidence="11 16" id="KW-0694">RNA-binding</keyword>
<dbReference type="InterPro" id="IPR033714">
    <property type="entry name" value="tRNA_bind_bactPheRS"/>
</dbReference>
<dbReference type="InterPro" id="IPR041616">
    <property type="entry name" value="PheRS_beta_core"/>
</dbReference>
<evidence type="ECO:0000256" key="7">
    <source>
        <dbReference type="ARBA" id="ARBA00022723"/>
    </source>
</evidence>
<keyword evidence="21" id="KW-1185">Reference proteome</keyword>
<keyword evidence="12 15" id="KW-0648">Protein biosynthesis</keyword>
<dbReference type="SUPFAM" id="SSF54991">
    <property type="entry name" value="Anticodon-binding domain of PheRS"/>
    <property type="match status" value="1"/>
</dbReference>
<organism evidence="20 21">
    <name type="scientific">Sulfurimonas diazotrophicus</name>
    <dbReference type="NCBI Taxonomy" id="3131939"/>
    <lineage>
        <taxon>Bacteria</taxon>
        <taxon>Pseudomonadati</taxon>
        <taxon>Campylobacterota</taxon>
        <taxon>Epsilonproteobacteria</taxon>
        <taxon>Campylobacterales</taxon>
        <taxon>Sulfurimonadaceae</taxon>
        <taxon>Sulfurimonas</taxon>
    </lineage>
</organism>
<dbReference type="InterPro" id="IPR009061">
    <property type="entry name" value="DNA-bd_dom_put_sf"/>
</dbReference>
<gene>
    <name evidence="15 20" type="primary">pheT</name>
    <name evidence="20" type="ORF">WCY31_04650</name>
</gene>
<name>A0ABZ3HDU9_9BACT</name>
<evidence type="ECO:0000313" key="20">
    <source>
        <dbReference type="EMBL" id="XAU15998.1"/>
    </source>
</evidence>
<dbReference type="PROSITE" id="PS51483">
    <property type="entry name" value="B5"/>
    <property type="match status" value="1"/>
</dbReference>
<dbReference type="Gene3D" id="3.30.56.10">
    <property type="match status" value="2"/>
</dbReference>
<dbReference type="InterPro" id="IPR045864">
    <property type="entry name" value="aa-tRNA-synth_II/BPL/LPL"/>
</dbReference>
<evidence type="ECO:0000256" key="12">
    <source>
        <dbReference type="ARBA" id="ARBA00022917"/>
    </source>
</evidence>
<sequence length="777" mass="85445">MIVTRHWLNEWIDLSDITTEHLAKTFNAIGLEVDRVESYRIPEKVVVGRVAACEKHPDADKLNVCQVDLGGETRQIVCGAPNVAAGQYVPVAVVGAVMPGGLEIKPVKLRGVDSAGMICSATELGLPKVNDGILVLDESIGALELGKPLADYPLINDDLIEIELTANRGDCLSIRGVARDLCAALDKSLKPRAAGREDENRLGIGRLLKLDVEGDVTGSVRYHAVSVEFFDDSLLMTLRLAMIDESRANAVEGCLEYAMHTTGVILRAYPVDFFRGNDEKLAEIVIKREGHGLTAVYGQECASIIGIRQEDASRLQDVRGVIVIEASYIAPEVISQKMAETKLQSGPLYYRTSRGSEPELSIGSDFLFSCIEAKGEGKIYGGTLEHAEVFEPKNISIDMAYVSSIVGTEIDKSRVANILKNLGFDISKSSEEQIVVSVPRFRHDIVNRQDLIEEIVRIVGIDNIPAKPFVLTEADRIDDDYFTFRKKQTYRQRAAQSGFYESVHFVFNEREQLDALGMASVAKELSLLNPIAGTLDTLRPTLLAGLLNAASSNAKNGRKRIPLFEIGSVFDVQRRESVKIALLFAGTLNEDSLDNSGKPESVSFESFSKLAADVLGDFTLKPVTPTHKMAHPYQAAAVYQKGLKIGEMFTLHPTLQAEMDLPRTVMFEGSFDALAFERVEAKPYSKYQASHRDLSILMPQAMAYAKVADVIEGSRSGEIIRFYPVDRYTDETLGDQMSLTLRFVLQSQEKTLEEEEITAAMAGILTALQNDLGVALR</sequence>
<feature type="binding site" evidence="15">
    <location>
        <position position="454"/>
    </location>
    <ligand>
        <name>Mg(2+)</name>
        <dbReference type="ChEBI" id="CHEBI:18420"/>
        <note>shared with alpha subunit</note>
    </ligand>
</feature>
<dbReference type="SUPFAM" id="SSF55681">
    <property type="entry name" value="Class II aaRS and biotin synthetases"/>
    <property type="match status" value="1"/>
</dbReference>
<evidence type="ECO:0000256" key="4">
    <source>
        <dbReference type="ARBA" id="ARBA00022490"/>
    </source>
</evidence>
<evidence type="ECO:0000256" key="2">
    <source>
        <dbReference type="ARBA" id="ARBA00008653"/>
    </source>
</evidence>
<dbReference type="SUPFAM" id="SSF50249">
    <property type="entry name" value="Nucleic acid-binding proteins"/>
    <property type="match status" value="1"/>
</dbReference>
<evidence type="ECO:0000259" key="19">
    <source>
        <dbReference type="PROSITE" id="PS51483"/>
    </source>
</evidence>
<dbReference type="InterPro" id="IPR002547">
    <property type="entry name" value="tRNA-bd_dom"/>
</dbReference>
<dbReference type="InterPro" id="IPR012340">
    <property type="entry name" value="NA-bd_OB-fold"/>
</dbReference>
<dbReference type="InterPro" id="IPR036690">
    <property type="entry name" value="Fdx_antiC-bd_sf"/>
</dbReference>
<evidence type="ECO:0000256" key="10">
    <source>
        <dbReference type="ARBA" id="ARBA00022842"/>
    </source>
</evidence>
<dbReference type="SMART" id="SM00874">
    <property type="entry name" value="B5"/>
    <property type="match status" value="1"/>
</dbReference>
<dbReference type="InterPro" id="IPR005147">
    <property type="entry name" value="tRNA_synthase_B5-dom"/>
</dbReference>
<dbReference type="Pfam" id="PF01588">
    <property type="entry name" value="tRNA_bind"/>
    <property type="match status" value="1"/>
</dbReference>
<evidence type="ECO:0000256" key="3">
    <source>
        <dbReference type="ARBA" id="ARBA00011209"/>
    </source>
</evidence>
<comment type="catalytic activity">
    <reaction evidence="14 15">
        <text>tRNA(Phe) + L-phenylalanine + ATP = L-phenylalanyl-tRNA(Phe) + AMP + diphosphate + H(+)</text>
        <dbReference type="Rhea" id="RHEA:19413"/>
        <dbReference type="Rhea" id="RHEA-COMP:9668"/>
        <dbReference type="Rhea" id="RHEA-COMP:9699"/>
        <dbReference type="ChEBI" id="CHEBI:15378"/>
        <dbReference type="ChEBI" id="CHEBI:30616"/>
        <dbReference type="ChEBI" id="CHEBI:33019"/>
        <dbReference type="ChEBI" id="CHEBI:58095"/>
        <dbReference type="ChEBI" id="CHEBI:78442"/>
        <dbReference type="ChEBI" id="CHEBI:78531"/>
        <dbReference type="ChEBI" id="CHEBI:456215"/>
        <dbReference type="EC" id="6.1.1.20"/>
    </reaction>
</comment>
<keyword evidence="7 15" id="KW-0479">Metal-binding</keyword>
<dbReference type="Proteomes" id="UP001447842">
    <property type="component" value="Chromosome"/>
</dbReference>
<dbReference type="Pfam" id="PF03484">
    <property type="entry name" value="B5"/>
    <property type="match status" value="1"/>
</dbReference>
<dbReference type="Pfam" id="PF17759">
    <property type="entry name" value="tRNA_synthFbeta"/>
    <property type="match status" value="1"/>
</dbReference>
<evidence type="ECO:0000256" key="13">
    <source>
        <dbReference type="ARBA" id="ARBA00023146"/>
    </source>
</evidence>
<comment type="subcellular location">
    <subcellularLocation>
        <location evidence="1 15">Cytoplasm</location>
    </subcellularLocation>
</comment>
<keyword evidence="10 15" id="KW-0460">Magnesium</keyword>
<dbReference type="EMBL" id="CP147920">
    <property type="protein sequence ID" value="XAU15998.1"/>
    <property type="molecule type" value="Genomic_DNA"/>
</dbReference>
<dbReference type="NCBIfam" id="NF045760">
    <property type="entry name" value="YtpR"/>
    <property type="match status" value="1"/>
</dbReference>
<feature type="domain" description="TRNA-binding" evidence="17">
    <location>
        <begin position="39"/>
        <end position="150"/>
    </location>
</feature>
<dbReference type="PANTHER" id="PTHR10947:SF0">
    <property type="entry name" value="PHENYLALANINE--TRNA LIGASE BETA SUBUNIT"/>
    <property type="match status" value="1"/>
</dbReference>
<dbReference type="CDD" id="cd02796">
    <property type="entry name" value="tRNA_bind_bactPheRS"/>
    <property type="match status" value="1"/>
</dbReference>
<protein>
    <recommendedName>
        <fullName evidence="15">Phenylalanine--tRNA ligase beta subunit</fullName>
        <ecNumber evidence="15">6.1.1.20</ecNumber>
    </recommendedName>
    <alternativeName>
        <fullName evidence="15">Phenylalanyl-tRNA synthetase beta subunit</fullName>
        <shortName evidence="15">PheRS</shortName>
    </alternativeName>
</protein>
<comment type="cofactor">
    <cofactor evidence="15">
        <name>Mg(2+)</name>
        <dbReference type="ChEBI" id="CHEBI:18420"/>
    </cofactor>
    <text evidence="15">Binds 2 magnesium ions per tetramer.</text>
</comment>
<reference evidence="20 21" key="1">
    <citation type="submission" date="2024-03" db="EMBL/GenBank/DDBJ databases">
        <title>Sulfurimonas sp. HSL3-1.</title>
        <authorList>
            <person name="Wang S."/>
        </authorList>
    </citation>
    <scope>NUCLEOTIDE SEQUENCE [LARGE SCALE GENOMIC DNA]</scope>
    <source>
        <strain evidence="20 21">HSL3-1</strain>
    </source>
</reference>
<dbReference type="InterPro" id="IPR005121">
    <property type="entry name" value="Fdx_antiC-bd"/>
</dbReference>
<evidence type="ECO:0000313" key="21">
    <source>
        <dbReference type="Proteomes" id="UP001447842"/>
    </source>
</evidence>
<keyword evidence="5 16" id="KW-0820">tRNA-binding</keyword>
<evidence type="ECO:0000256" key="11">
    <source>
        <dbReference type="ARBA" id="ARBA00022884"/>
    </source>
</evidence>
<dbReference type="RefSeq" id="WP_345973366.1">
    <property type="nucleotide sequence ID" value="NZ_CP147920.1"/>
</dbReference>
<keyword evidence="4 15" id="KW-0963">Cytoplasm</keyword>
<feature type="domain" description="FDX-ACB" evidence="18">
    <location>
        <begin position="685"/>
        <end position="777"/>
    </location>
</feature>
<dbReference type="NCBIfam" id="TIGR00472">
    <property type="entry name" value="pheT_bact"/>
    <property type="match status" value="1"/>
</dbReference>
<evidence type="ECO:0000256" key="9">
    <source>
        <dbReference type="ARBA" id="ARBA00022840"/>
    </source>
</evidence>
<dbReference type="PANTHER" id="PTHR10947">
    <property type="entry name" value="PHENYLALANYL-TRNA SYNTHETASE BETA CHAIN AND LEUCINE-RICH REPEAT-CONTAINING PROTEIN 47"/>
    <property type="match status" value="1"/>
</dbReference>
<dbReference type="GO" id="GO:0004826">
    <property type="term" value="F:phenylalanine-tRNA ligase activity"/>
    <property type="evidence" value="ECO:0007669"/>
    <property type="project" value="UniProtKB-EC"/>
</dbReference>
<evidence type="ECO:0000256" key="5">
    <source>
        <dbReference type="ARBA" id="ARBA00022555"/>
    </source>
</evidence>
<dbReference type="Pfam" id="PF03147">
    <property type="entry name" value="FDX-ACB"/>
    <property type="match status" value="1"/>
</dbReference>
<dbReference type="SUPFAM" id="SSF56037">
    <property type="entry name" value="PheT/TilS domain"/>
    <property type="match status" value="1"/>
</dbReference>
<dbReference type="Gene3D" id="3.30.930.10">
    <property type="entry name" value="Bira Bifunctional Protein, Domain 2"/>
    <property type="match status" value="1"/>
</dbReference>
<dbReference type="SMART" id="SM00896">
    <property type="entry name" value="FDX-ACB"/>
    <property type="match status" value="1"/>
</dbReference>
<evidence type="ECO:0000259" key="17">
    <source>
        <dbReference type="PROSITE" id="PS50886"/>
    </source>
</evidence>
<proteinExistence type="inferred from homology"/>
<keyword evidence="6 15" id="KW-0436">Ligase</keyword>
<feature type="binding site" evidence="15">
    <location>
        <position position="450"/>
    </location>
    <ligand>
        <name>Mg(2+)</name>
        <dbReference type="ChEBI" id="CHEBI:18420"/>
        <note>shared with alpha subunit</note>
    </ligand>
</feature>
<keyword evidence="8 15" id="KW-0547">Nucleotide-binding</keyword>
<evidence type="ECO:0000256" key="16">
    <source>
        <dbReference type="PROSITE-ProRule" id="PRU00209"/>
    </source>
</evidence>
<dbReference type="PROSITE" id="PS50886">
    <property type="entry name" value="TRBD"/>
    <property type="match status" value="1"/>
</dbReference>
<dbReference type="Gene3D" id="2.40.50.140">
    <property type="entry name" value="Nucleic acid-binding proteins"/>
    <property type="match status" value="1"/>
</dbReference>
<evidence type="ECO:0000259" key="18">
    <source>
        <dbReference type="PROSITE" id="PS51447"/>
    </source>
</evidence>
<feature type="domain" description="B5" evidence="19">
    <location>
        <begin position="390"/>
        <end position="466"/>
    </location>
</feature>
<evidence type="ECO:0000256" key="8">
    <source>
        <dbReference type="ARBA" id="ARBA00022741"/>
    </source>
</evidence>
<comment type="similarity">
    <text evidence="2 15">Belongs to the phenylalanyl-tRNA synthetase beta subunit family. Type 1 subfamily.</text>
</comment>
<dbReference type="Gene3D" id="3.30.70.380">
    <property type="entry name" value="Ferrodoxin-fold anticodon-binding domain"/>
    <property type="match status" value="1"/>
</dbReference>
<dbReference type="HAMAP" id="MF_00283">
    <property type="entry name" value="Phe_tRNA_synth_beta1"/>
    <property type="match status" value="1"/>
</dbReference>
<dbReference type="InterPro" id="IPR045060">
    <property type="entry name" value="Phe-tRNA-ligase_IIc_bsu"/>
</dbReference>